<gene>
    <name evidence="1" type="ORF">H8J20_05420</name>
</gene>
<comment type="caution">
    <text evidence="1">The sequence shown here is derived from an EMBL/GenBank/DDBJ whole genome shotgun (WGS) entry which is preliminary data.</text>
</comment>
<dbReference type="AlphaFoldDB" id="A0AAW3WLY4"/>
<accession>A0AAW3WLY4</accession>
<reference evidence="1" key="1">
    <citation type="submission" date="2020-08" db="EMBL/GenBank/DDBJ databases">
        <title>Food and environmental bacterial isolates.</title>
        <authorList>
            <person name="Richter L."/>
            <person name="Du Plessis E.M."/>
            <person name="Duvenage S."/>
            <person name="Allam M."/>
            <person name="Korsten L."/>
        </authorList>
    </citation>
    <scope>NUCLEOTIDE SEQUENCE</scope>
    <source>
        <strain evidence="1">UPMP2127</strain>
    </source>
</reference>
<organism evidence="1 2">
    <name type="scientific">Serratia fonticola</name>
    <dbReference type="NCBI Taxonomy" id="47917"/>
    <lineage>
        <taxon>Bacteria</taxon>
        <taxon>Pseudomonadati</taxon>
        <taxon>Pseudomonadota</taxon>
        <taxon>Gammaproteobacteria</taxon>
        <taxon>Enterobacterales</taxon>
        <taxon>Yersiniaceae</taxon>
        <taxon>Serratia</taxon>
    </lineage>
</organism>
<evidence type="ECO:0000313" key="2">
    <source>
        <dbReference type="Proteomes" id="UP000659084"/>
    </source>
</evidence>
<name>A0AAW3WLY4_SERFO</name>
<dbReference type="Proteomes" id="UP000659084">
    <property type="component" value="Unassembled WGS sequence"/>
</dbReference>
<dbReference type="EMBL" id="JACNYO010000004">
    <property type="protein sequence ID" value="MBC3211571.1"/>
    <property type="molecule type" value="Genomic_DNA"/>
</dbReference>
<sequence length="154" mass="17756">MKTILTSLVIAIILCGFIYYNHQQKQPFRCDSQLVSHIEQDGSKVDLNLNANMIFTLHHESVVSFNGSVTQDGREYLVSRRIFFTTSPSELDGVKKTKITREQISKYDKLPAGIWQQYIFQGTEFYTQMTEVNNHGFLLQDLSNPLFICARLEN</sequence>
<dbReference type="RefSeq" id="WP_179252184.1">
    <property type="nucleotide sequence ID" value="NZ_JACBIV010000005.1"/>
</dbReference>
<protein>
    <recommendedName>
        <fullName evidence="3">FidL-like membrane protein</fullName>
    </recommendedName>
</protein>
<evidence type="ECO:0000313" key="1">
    <source>
        <dbReference type="EMBL" id="MBC3211571.1"/>
    </source>
</evidence>
<evidence type="ECO:0008006" key="3">
    <source>
        <dbReference type="Google" id="ProtNLM"/>
    </source>
</evidence>
<proteinExistence type="predicted"/>